<dbReference type="Gene3D" id="2.40.50.100">
    <property type="match status" value="1"/>
</dbReference>
<dbReference type="Gene3D" id="1.10.287.470">
    <property type="entry name" value="Helix hairpin bin"/>
    <property type="match status" value="1"/>
</dbReference>
<dbReference type="SUPFAM" id="SSF111369">
    <property type="entry name" value="HlyD-like secretion proteins"/>
    <property type="match status" value="1"/>
</dbReference>
<dbReference type="EMBL" id="PKUS01000005">
    <property type="protein sequence ID" value="PLW69680.1"/>
    <property type="molecule type" value="Genomic_DNA"/>
</dbReference>
<dbReference type="InterPro" id="IPR006143">
    <property type="entry name" value="RND_pump_MFP"/>
</dbReference>
<evidence type="ECO:0000256" key="1">
    <source>
        <dbReference type="ARBA" id="ARBA00009477"/>
    </source>
</evidence>
<dbReference type="NCBIfam" id="TIGR01730">
    <property type="entry name" value="RND_mfp"/>
    <property type="match status" value="1"/>
</dbReference>
<dbReference type="GO" id="GO:1990281">
    <property type="term" value="C:efflux pump complex"/>
    <property type="evidence" value="ECO:0007669"/>
    <property type="project" value="TreeGrafter"/>
</dbReference>
<protein>
    <submittedName>
        <fullName evidence="4">Efflux RND transporter periplasmic adaptor subunit</fullName>
    </submittedName>
</protein>
<name>A0A2N5X5B8_9GAMM</name>
<organism evidence="4 5">
    <name type="scientific">Pseudohalioglobus lutimaris</name>
    <dbReference type="NCBI Taxonomy" id="1737061"/>
    <lineage>
        <taxon>Bacteria</taxon>
        <taxon>Pseudomonadati</taxon>
        <taxon>Pseudomonadota</taxon>
        <taxon>Gammaproteobacteria</taxon>
        <taxon>Cellvibrionales</taxon>
        <taxon>Halieaceae</taxon>
        <taxon>Pseudohalioglobus</taxon>
    </lineage>
</organism>
<evidence type="ECO:0000313" key="4">
    <source>
        <dbReference type="EMBL" id="PLW69680.1"/>
    </source>
</evidence>
<dbReference type="Gene3D" id="2.40.30.170">
    <property type="match status" value="1"/>
</dbReference>
<evidence type="ECO:0000259" key="2">
    <source>
        <dbReference type="Pfam" id="PF25954"/>
    </source>
</evidence>
<accession>A0A2N5X5B8</accession>
<feature type="domain" description="CzcB-like barrel-sandwich hybrid" evidence="3">
    <location>
        <begin position="79"/>
        <end position="209"/>
    </location>
</feature>
<dbReference type="OrthoDB" id="1185083at2"/>
<dbReference type="InterPro" id="IPR058647">
    <property type="entry name" value="BSH_CzcB-like"/>
</dbReference>
<feature type="domain" description="CusB-like beta-barrel" evidence="2">
    <location>
        <begin position="234"/>
        <end position="301"/>
    </location>
</feature>
<dbReference type="PANTHER" id="PTHR30469">
    <property type="entry name" value="MULTIDRUG RESISTANCE PROTEIN MDTA"/>
    <property type="match status" value="1"/>
</dbReference>
<comment type="similarity">
    <text evidence="1">Belongs to the membrane fusion protein (MFP) (TC 8.A.1) family.</text>
</comment>
<evidence type="ECO:0000259" key="3">
    <source>
        <dbReference type="Pfam" id="PF25973"/>
    </source>
</evidence>
<keyword evidence="5" id="KW-1185">Reference proteome</keyword>
<dbReference type="InterPro" id="IPR058792">
    <property type="entry name" value="Beta-barrel_RND_2"/>
</dbReference>
<dbReference type="Pfam" id="PF25973">
    <property type="entry name" value="BSH_CzcB"/>
    <property type="match status" value="1"/>
</dbReference>
<dbReference type="GO" id="GO:0015562">
    <property type="term" value="F:efflux transmembrane transporter activity"/>
    <property type="evidence" value="ECO:0007669"/>
    <property type="project" value="TreeGrafter"/>
</dbReference>
<proteinExistence type="inferred from homology"/>
<gene>
    <name evidence="4" type="ORF">C0039_06640</name>
</gene>
<dbReference type="AlphaFoldDB" id="A0A2N5X5B8"/>
<dbReference type="PANTHER" id="PTHR30469:SF15">
    <property type="entry name" value="HLYD FAMILY OF SECRETION PROTEINS"/>
    <property type="match status" value="1"/>
</dbReference>
<reference evidence="4 5" key="1">
    <citation type="submission" date="2018-01" db="EMBL/GenBank/DDBJ databases">
        <title>The draft genome sequence of Halioglobus lutimaris HF004.</title>
        <authorList>
            <person name="Du Z.-J."/>
            <person name="Shi M.-J."/>
        </authorList>
    </citation>
    <scope>NUCLEOTIDE SEQUENCE [LARGE SCALE GENOMIC DNA]</scope>
    <source>
        <strain evidence="4 5">HF004</strain>
    </source>
</reference>
<dbReference type="Gene3D" id="2.40.420.20">
    <property type="match status" value="1"/>
</dbReference>
<sequence length="384" mass="41910">MMPLELVGSDSMRYIMQTVGPILAAAILMGCDGEPQNGTTSTGITPQPSSPVVVSITSPEIAALSEPIFVTGTILARRSTNISPMVGGLIEEIYVNVGSRVEEGQPLLRMRQKDFEINVLRLSEAKRLAEAEYKDSVRDLENAIALREKQAFSVEQLDDRRTQVEVSAAKLGIASANLAEAQKELDDSITRAPYRGVITQRHVDEGAYVPSIMRSEHPVLQIQEIDVMVALVFVPEVYLTSIQLGTLGRVHIPSMNQTYESEVALINDRIDHKTRTIDVRLGIPNVDYAIKPGLFIEVELMPISRQGLMLSPNATMGLGSSRSVLVVEDGVVSQRTVQVRELSDGRLEILQGVSSNAILVVGPSMHKVSDGSRVTISEHPYVDS</sequence>
<dbReference type="Pfam" id="PF25954">
    <property type="entry name" value="Beta-barrel_RND_2"/>
    <property type="match status" value="1"/>
</dbReference>
<evidence type="ECO:0000313" key="5">
    <source>
        <dbReference type="Proteomes" id="UP000235005"/>
    </source>
</evidence>
<comment type="caution">
    <text evidence="4">The sequence shown here is derived from an EMBL/GenBank/DDBJ whole genome shotgun (WGS) entry which is preliminary data.</text>
</comment>
<dbReference type="Proteomes" id="UP000235005">
    <property type="component" value="Unassembled WGS sequence"/>
</dbReference>